<evidence type="ECO:0000256" key="5">
    <source>
        <dbReference type="ARBA" id="ARBA00022889"/>
    </source>
</evidence>
<accession>A0A5J4LG44</accession>
<evidence type="ECO:0000256" key="1">
    <source>
        <dbReference type="ARBA" id="ARBA00004191"/>
    </source>
</evidence>
<evidence type="ECO:0000259" key="11">
    <source>
        <dbReference type="PROSITE" id="PS51884"/>
    </source>
</evidence>
<dbReference type="Proteomes" id="UP000325598">
    <property type="component" value="Unassembled WGS sequence"/>
</dbReference>
<keyword evidence="9" id="KW-0812">Transmembrane</keyword>
<keyword evidence="2" id="KW-0134">Cell wall</keyword>
<keyword evidence="5" id="KW-0130">Cell adhesion</keyword>
<reference evidence="12 13" key="1">
    <citation type="submission" date="2019-10" db="EMBL/GenBank/DDBJ databases">
        <title>Whole genome shotgun sequence of Streptomyces angustmyceticus NBRC 3934.</title>
        <authorList>
            <person name="Hosoyama A."/>
            <person name="Ichikawa N."/>
            <person name="Kimura A."/>
            <person name="Kitahashi Y."/>
            <person name="Komaki H."/>
            <person name="Uohara A."/>
        </authorList>
    </citation>
    <scope>NUCLEOTIDE SEQUENCE [LARGE SCALE GENOMIC DNA]</scope>
    <source>
        <strain evidence="12 13">NBRC 3934</strain>
    </source>
</reference>
<evidence type="ECO:0000256" key="6">
    <source>
        <dbReference type="ARBA" id="ARBA00023087"/>
    </source>
</evidence>
<keyword evidence="6 7" id="KW-0034">Amyloid</keyword>
<evidence type="ECO:0000256" key="10">
    <source>
        <dbReference type="SAM" id="SignalP"/>
    </source>
</evidence>
<evidence type="ECO:0000256" key="7">
    <source>
        <dbReference type="PROSITE-ProRule" id="PRU01232"/>
    </source>
</evidence>
<sequence length="196" mass="18703">MRQSLKTWAVVAAAASGALGAGGGVAYADAGAGGGTAHSPGVLSGNHIQVAVDTPVTVCGNSADAGAALNPAMGASCGNGAALAAARRPGTGAPPPLVSHRQGPGPAPKHAAPAPQRERTPARTAPRHAHGPAVESGTVPAPRSARAGAAKRAGMPADPGLLASTGPGELAMLAGAGGGLLMGGALLLRRSGTRRR</sequence>
<evidence type="ECO:0000256" key="8">
    <source>
        <dbReference type="SAM" id="MobiDB-lite"/>
    </source>
</evidence>
<protein>
    <recommendedName>
        <fullName evidence="11">Chaplin domain-containing protein</fullName>
    </recommendedName>
</protein>
<feature type="signal peptide" evidence="10">
    <location>
        <begin position="1"/>
        <end position="28"/>
    </location>
</feature>
<keyword evidence="13" id="KW-1185">Reference proteome</keyword>
<dbReference type="GO" id="GO:0007155">
    <property type="term" value="P:cell adhesion"/>
    <property type="evidence" value="ECO:0007669"/>
    <property type="project" value="UniProtKB-KW"/>
</dbReference>
<name>A0A5J4LG44_9ACTN</name>
<keyword evidence="3" id="KW-0964">Secreted</keyword>
<organism evidence="12 13">
    <name type="scientific">Streptomyces angustmyceticus</name>
    <dbReference type="NCBI Taxonomy" id="285578"/>
    <lineage>
        <taxon>Bacteria</taxon>
        <taxon>Bacillati</taxon>
        <taxon>Actinomycetota</taxon>
        <taxon>Actinomycetes</taxon>
        <taxon>Kitasatosporales</taxon>
        <taxon>Streptomycetaceae</taxon>
        <taxon>Streptomyces</taxon>
    </lineage>
</organism>
<dbReference type="OrthoDB" id="4338837at2"/>
<feature type="transmembrane region" description="Helical" evidence="9">
    <location>
        <begin position="170"/>
        <end position="188"/>
    </location>
</feature>
<evidence type="ECO:0000256" key="2">
    <source>
        <dbReference type="ARBA" id="ARBA00022512"/>
    </source>
</evidence>
<dbReference type="RefSeq" id="WP_086717265.1">
    <property type="nucleotide sequence ID" value="NZ_BLAG01000009.1"/>
</dbReference>
<keyword evidence="4 10" id="KW-0732">Signal</keyword>
<feature type="domain" description="Chaplin" evidence="11">
    <location>
        <begin position="39"/>
        <end position="79"/>
    </location>
</feature>
<dbReference type="EMBL" id="BLAG01000009">
    <property type="protein sequence ID" value="GES31032.1"/>
    <property type="molecule type" value="Genomic_DNA"/>
</dbReference>
<evidence type="ECO:0000256" key="3">
    <source>
        <dbReference type="ARBA" id="ARBA00022525"/>
    </source>
</evidence>
<keyword evidence="9" id="KW-1133">Transmembrane helix</keyword>
<feature type="compositionally biased region" description="Low complexity" evidence="8">
    <location>
        <begin position="140"/>
        <end position="157"/>
    </location>
</feature>
<evidence type="ECO:0000313" key="12">
    <source>
        <dbReference type="EMBL" id="GES31032.1"/>
    </source>
</evidence>
<gene>
    <name evidence="12" type="ORF">San01_35190</name>
</gene>
<evidence type="ECO:0000313" key="13">
    <source>
        <dbReference type="Proteomes" id="UP000325598"/>
    </source>
</evidence>
<dbReference type="InterPro" id="IPR005528">
    <property type="entry name" value="ChpA-H"/>
</dbReference>
<dbReference type="AlphaFoldDB" id="A0A5J4LG44"/>
<keyword evidence="9" id="KW-0472">Membrane</keyword>
<proteinExistence type="predicted"/>
<feature type="region of interest" description="Disordered" evidence="8">
    <location>
        <begin position="85"/>
        <end position="161"/>
    </location>
</feature>
<evidence type="ECO:0000256" key="9">
    <source>
        <dbReference type="SAM" id="Phobius"/>
    </source>
</evidence>
<dbReference type="GeneID" id="96756217"/>
<evidence type="ECO:0000256" key="4">
    <source>
        <dbReference type="ARBA" id="ARBA00022729"/>
    </source>
</evidence>
<comment type="subcellular location">
    <subcellularLocation>
        <location evidence="1">Secreted</location>
        <location evidence="1">Cell wall</location>
    </subcellularLocation>
</comment>
<feature type="chain" id="PRO_5023806714" description="Chaplin domain-containing protein" evidence="10">
    <location>
        <begin position="29"/>
        <end position="196"/>
    </location>
</feature>
<comment type="caution">
    <text evidence="12">The sequence shown here is derived from an EMBL/GenBank/DDBJ whole genome shotgun (WGS) entry which is preliminary data.</text>
</comment>
<dbReference type="Pfam" id="PF03777">
    <property type="entry name" value="ChpA-C"/>
    <property type="match status" value="1"/>
</dbReference>
<dbReference type="PROSITE" id="PS51884">
    <property type="entry name" value="CHAPLIN"/>
    <property type="match status" value="1"/>
</dbReference>